<keyword evidence="1" id="KW-0472">Membrane</keyword>
<name>A0A4Y8LDM5_9BACL</name>
<evidence type="ECO:0000313" key="2">
    <source>
        <dbReference type="EMBL" id="TFE00255.1"/>
    </source>
</evidence>
<sequence>MHVVVILLVITLIVVYFIPGGHSEKEFKDEGWIVAAIVTALVTYGLIELAREDELKEMTLADLREALNQNEELPDLDVVVENMLSNDQMIDVNDM</sequence>
<accession>A0A4Y8LDM5</accession>
<comment type="caution">
    <text evidence="2">The sequence shown here is derived from an EMBL/GenBank/DDBJ whole genome shotgun (WGS) entry which is preliminary data.</text>
</comment>
<evidence type="ECO:0000313" key="3">
    <source>
        <dbReference type="Proteomes" id="UP000297776"/>
    </source>
</evidence>
<keyword evidence="1" id="KW-0812">Transmembrane</keyword>
<dbReference type="OrthoDB" id="2455706at2"/>
<dbReference type="EMBL" id="SORX01000007">
    <property type="protein sequence ID" value="TFE00255.1"/>
    <property type="molecule type" value="Genomic_DNA"/>
</dbReference>
<reference evidence="2 3" key="1">
    <citation type="submission" date="2019-03" db="EMBL/GenBank/DDBJ databases">
        <authorList>
            <person name="Yang Y."/>
        </authorList>
    </citation>
    <scope>NUCLEOTIDE SEQUENCE [LARGE SCALE GENOMIC DNA]</scope>
    <source>
        <strain evidence="2 3">ASL-1</strain>
    </source>
</reference>
<keyword evidence="1" id="KW-1133">Transmembrane helix</keyword>
<keyword evidence="3" id="KW-1185">Reference proteome</keyword>
<proteinExistence type="predicted"/>
<gene>
    <name evidence="2" type="ORF">E2626_12290</name>
</gene>
<dbReference type="AlphaFoldDB" id="A0A4Y8LDM5"/>
<feature type="transmembrane region" description="Helical" evidence="1">
    <location>
        <begin position="33"/>
        <end position="50"/>
    </location>
</feature>
<organism evidence="2 3">
    <name type="scientific">Jeotgalibacillus salarius</name>
    <dbReference type="NCBI Taxonomy" id="546023"/>
    <lineage>
        <taxon>Bacteria</taxon>
        <taxon>Bacillati</taxon>
        <taxon>Bacillota</taxon>
        <taxon>Bacilli</taxon>
        <taxon>Bacillales</taxon>
        <taxon>Caryophanaceae</taxon>
        <taxon>Jeotgalibacillus</taxon>
    </lineage>
</organism>
<dbReference type="RefSeq" id="WP_134382073.1">
    <property type="nucleotide sequence ID" value="NZ_SORX01000007.1"/>
</dbReference>
<evidence type="ECO:0000256" key="1">
    <source>
        <dbReference type="SAM" id="Phobius"/>
    </source>
</evidence>
<dbReference type="Proteomes" id="UP000297776">
    <property type="component" value="Unassembled WGS sequence"/>
</dbReference>
<protein>
    <submittedName>
        <fullName evidence="2">Uncharacterized protein</fullName>
    </submittedName>
</protein>